<keyword evidence="1" id="KW-0813">Transport</keyword>
<evidence type="ECO:0000313" key="3">
    <source>
        <dbReference type="EMBL" id="MBB3973592.1"/>
    </source>
</evidence>
<dbReference type="InterPro" id="IPR051472">
    <property type="entry name" value="T3SS_Stator/FliH"/>
</dbReference>
<evidence type="ECO:0000313" key="4">
    <source>
        <dbReference type="Proteomes" id="UP000528964"/>
    </source>
</evidence>
<comment type="caution">
    <text evidence="3">The sequence shown here is derived from an EMBL/GenBank/DDBJ whole genome shotgun (WGS) entry which is preliminary data.</text>
</comment>
<dbReference type="PANTHER" id="PTHR34982:SF1">
    <property type="entry name" value="FLAGELLAR ASSEMBLY PROTEIN FLIH"/>
    <property type="match status" value="1"/>
</dbReference>
<name>A0A7W6GG33_9HYPH</name>
<dbReference type="PANTHER" id="PTHR34982">
    <property type="entry name" value="YOP PROTEINS TRANSLOCATION PROTEIN L"/>
    <property type="match status" value="1"/>
</dbReference>
<keyword evidence="3" id="KW-0282">Flagellum</keyword>
<dbReference type="AlphaFoldDB" id="A0A7W6GG33"/>
<dbReference type="GO" id="GO:0005829">
    <property type="term" value="C:cytosol"/>
    <property type="evidence" value="ECO:0007669"/>
    <property type="project" value="TreeGrafter"/>
</dbReference>
<keyword evidence="2" id="KW-0653">Protein transport</keyword>
<keyword evidence="4" id="KW-1185">Reference proteome</keyword>
<evidence type="ECO:0000256" key="1">
    <source>
        <dbReference type="ARBA" id="ARBA00022448"/>
    </source>
</evidence>
<keyword evidence="3" id="KW-0969">Cilium</keyword>
<accession>A0A7W6GG33</accession>
<dbReference type="RefSeq" id="WP_183395450.1">
    <property type="nucleotide sequence ID" value="NZ_JACIDR010000003.1"/>
</dbReference>
<dbReference type="Proteomes" id="UP000528964">
    <property type="component" value="Unassembled WGS sequence"/>
</dbReference>
<proteinExistence type="predicted"/>
<evidence type="ECO:0000256" key="2">
    <source>
        <dbReference type="ARBA" id="ARBA00022927"/>
    </source>
</evidence>
<reference evidence="3 4" key="1">
    <citation type="submission" date="2020-08" db="EMBL/GenBank/DDBJ databases">
        <title>Genomic Encyclopedia of Type Strains, Phase IV (KMG-IV): sequencing the most valuable type-strain genomes for metagenomic binning, comparative biology and taxonomic classification.</title>
        <authorList>
            <person name="Goeker M."/>
        </authorList>
    </citation>
    <scope>NUCLEOTIDE SEQUENCE [LARGE SCALE GENOMIC DNA]</scope>
    <source>
        <strain evidence="3 4">DSM 25481</strain>
    </source>
</reference>
<protein>
    <submittedName>
        <fullName evidence="3">Flagellar assembly protein FliH</fullName>
    </submittedName>
</protein>
<keyword evidence="3" id="KW-0966">Cell projection</keyword>
<dbReference type="GO" id="GO:0015031">
    <property type="term" value="P:protein transport"/>
    <property type="evidence" value="ECO:0007669"/>
    <property type="project" value="UniProtKB-KW"/>
</dbReference>
<dbReference type="EMBL" id="JACIDR010000003">
    <property type="protein sequence ID" value="MBB3973592.1"/>
    <property type="molecule type" value="Genomic_DNA"/>
</dbReference>
<organism evidence="3 4">
    <name type="scientific">Hansschlegelia beijingensis</name>
    <dbReference type="NCBI Taxonomy" id="1133344"/>
    <lineage>
        <taxon>Bacteria</taxon>
        <taxon>Pseudomonadati</taxon>
        <taxon>Pseudomonadota</taxon>
        <taxon>Alphaproteobacteria</taxon>
        <taxon>Hyphomicrobiales</taxon>
        <taxon>Methylopilaceae</taxon>
        <taxon>Hansschlegelia</taxon>
    </lineage>
</organism>
<gene>
    <name evidence="3" type="ORF">GGR24_002262</name>
</gene>
<sequence length="223" mass="23202">MSRPVPFLFDVDFGRPAQPAAAAAPLPAAPGSIALDEHEAALADAEASGYRRGEADGRRAAREAEAARLISAVEALGARLSEAFMEADTRAESTERDAVALALAFAQKFAAAAAKRFPLAEIQAAAETCFAELRSAPHLAVRVAPDFVEAVRAELTATAQERGFAGRLVVLGDPDVAEGDARLEWADGGVVRDGAAVARAVEQAIALRFGPPSPMADDEGAQR</sequence>